<evidence type="ECO:0000256" key="7">
    <source>
        <dbReference type="SAM" id="Phobius"/>
    </source>
</evidence>
<feature type="transmembrane region" description="Helical" evidence="7">
    <location>
        <begin position="128"/>
        <end position="147"/>
    </location>
</feature>
<evidence type="ECO:0000256" key="4">
    <source>
        <dbReference type="ARBA" id="ARBA00022967"/>
    </source>
</evidence>
<evidence type="ECO:0000313" key="8">
    <source>
        <dbReference type="EMBL" id="MBF8437667.1"/>
    </source>
</evidence>
<evidence type="ECO:0000256" key="1">
    <source>
        <dbReference type="ARBA" id="ARBA00004127"/>
    </source>
</evidence>
<evidence type="ECO:0000256" key="6">
    <source>
        <dbReference type="ARBA" id="ARBA00023136"/>
    </source>
</evidence>
<organism evidence="8 9">
    <name type="scientific">Halonatronomonas betaini</name>
    <dbReference type="NCBI Taxonomy" id="2778430"/>
    <lineage>
        <taxon>Bacteria</taxon>
        <taxon>Bacillati</taxon>
        <taxon>Bacillota</taxon>
        <taxon>Clostridia</taxon>
        <taxon>Halanaerobiales</taxon>
        <taxon>Halarsenatibacteraceae</taxon>
        <taxon>Halonatronomonas</taxon>
    </lineage>
</organism>
<dbReference type="GO" id="GO:0016020">
    <property type="term" value="C:membrane"/>
    <property type="evidence" value="ECO:0007669"/>
    <property type="project" value="InterPro"/>
</dbReference>
<comment type="subcellular location">
    <subcellularLocation>
        <location evidence="1">Endomembrane system</location>
        <topology evidence="1">Multi-pass membrane protein</topology>
    </subcellularLocation>
</comment>
<feature type="transmembrane region" description="Helical" evidence="7">
    <location>
        <begin position="70"/>
        <end position="89"/>
    </location>
</feature>
<dbReference type="Pfam" id="PF02508">
    <property type="entry name" value="Rnf-Nqr"/>
    <property type="match status" value="1"/>
</dbReference>
<keyword evidence="6 7" id="KW-0472">Membrane</keyword>
<gene>
    <name evidence="8" type="ORF">I0Q91_11275</name>
</gene>
<keyword evidence="3 7" id="KW-0812">Transmembrane</keyword>
<keyword evidence="5 7" id="KW-1133">Transmembrane helix</keyword>
<sequence length="184" mass="20444">MNETFGLFLENILPVNLVLIYSLGVLVSLVETDRVRPSLVKGVKFAFAILFAGIFGWVIVDSIGIEFEFLAAWVFFLVSLGAIIVLQYLGELKGDYYGMPKLFIFMPALLGFQWIILERNLVFTEMMVTAFANAIGFYIAFVLIATLKEQMRISEASDIFKLAPAILIGLGIAAMGVSGFLFLY</sequence>
<reference evidence="8" key="1">
    <citation type="submission" date="2020-11" db="EMBL/GenBank/DDBJ databases">
        <title>Halonatronomonas betainensis gen. nov., sp. nov. a novel haloalkaliphilic representative of the family Halanaerobiacae capable of betaine degradation.</title>
        <authorList>
            <person name="Boltyanskaya Y."/>
            <person name="Kevbrin V."/>
            <person name="Detkova E."/>
            <person name="Grouzdev D.S."/>
            <person name="Koziaeva V."/>
            <person name="Zhilina T."/>
        </authorList>
    </citation>
    <scope>NUCLEOTIDE SEQUENCE</scope>
    <source>
        <strain evidence="8">Z-7014</strain>
    </source>
</reference>
<dbReference type="InterPro" id="IPR003667">
    <property type="entry name" value="NqrDE/RnfAE"/>
</dbReference>
<feature type="transmembrane region" description="Helical" evidence="7">
    <location>
        <begin position="12"/>
        <end position="30"/>
    </location>
</feature>
<keyword evidence="9" id="KW-1185">Reference proteome</keyword>
<evidence type="ECO:0000256" key="5">
    <source>
        <dbReference type="ARBA" id="ARBA00022989"/>
    </source>
</evidence>
<dbReference type="GO" id="GO:0012505">
    <property type="term" value="C:endomembrane system"/>
    <property type="evidence" value="ECO:0007669"/>
    <property type="project" value="UniProtKB-SubCell"/>
</dbReference>
<protein>
    <submittedName>
        <fullName evidence="8">Uncharacterized protein</fullName>
    </submittedName>
</protein>
<dbReference type="RefSeq" id="WP_270454665.1">
    <property type="nucleotide sequence ID" value="NZ_JADPIE010000006.1"/>
</dbReference>
<evidence type="ECO:0000256" key="3">
    <source>
        <dbReference type="ARBA" id="ARBA00022692"/>
    </source>
</evidence>
<evidence type="ECO:0000313" key="9">
    <source>
        <dbReference type="Proteomes" id="UP000621436"/>
    </source>
</evidence>
<name>A0A931FB72_9FIRM</name>
<keyword evidence="4" id="KW-1278">Translocase</keyword>
<dbReference type="Proteomes" id="UP000621436">
    <property type="component" value="Unassembled WGS sequence"/>
</dbReference>
<evidence type="ECO:0000256" key="2">
    <source>
        <dbReference type="ARBA" id="ARBA00022448"/>
    </source>
</evidence>
<keyword evidence="2" id="KW-0813">Transport</keyword>
<accession>A0A931FB72</accession>
<feature type="transmembrane region" description="Helical" evidence="7">
    <location>
        <begin position="96"/>
        <end position="116"/>
    </location>
</feature>
<feature type="transmembrane region" description="Helical" evidence="7">
    <location>
        <begin position="159"/>
        <end position="183"/>
    </location>
</feature>
<feature type="transmembrane region" description="Helical" evidence="7">
    <location>
        <begin position="42"/>
        <end position="64"/>
    </location>
</feature>
<dbReference type="AlphaFoldDB" id="A0A931FB72"/>
<dbReference type="EMBL" id="JADPIE010000006">
    <property type="protein sequence ID" value="MBF8437667.1"/>
    <property type="molecule type" value="Genomic_DNA"/>
</dbReference>
<comment type="caution">
    <text evidence="8">The sequence shown here is derived from an EMBL/GenBank/DDBJ whole genome shotgun (WGS) entry which is preliminary data.</text>
</comment>
<proteinExistence type="predicted"/>